<dbReference type="Proteomes" id="UP000248329">
    <property type="component" value="Unassembled WGS sequence"/>
</dbReference>
<protein>
    <submittedName>
        <fullName evidence="1">YHS domain-containing protein</fullName>
    </submittedName>
</protein>
<comment type="caution">
    <text evidence="1">The sequence shown here is derived from an EMBL/GenBank/DDBJ whole genome shotgun (WGS) entry which is preliminary data.</text>
</comment>
<organism evidence="1 2">
    <name type="scientific">Candidatus Methanogaster sp</name>
    <dbReference type="NCBI Taxonomy" id="3386292"/>
    <lineage>
        <taxon>Archaea</taxon>
        <taxon>Methanobacteriati</taxon>
        <taxon>Methanobacteriota</taxon>
        <taxon>Stenosarchaea group</taxon>
        <taxon>Methanomicrobia</taxon>
        <taxon>Methanosarcinales</taxon>
        <taxon>ANME-2 cluster</taxon>
        <taxon>Candidatus Methanogasteraceae</taxon>
        <taxon>Candidatus Methanogaster</taxon>
    </lineage>
</organism>
<gene>
    <name evidence="1" type="ORF">C4B59_08090</name>
</gene>
<dbReference type="EMBL" id="PQXF01000013">
    <property type="protein sequence ID" value="PXF60696.1"/>
    <property type="molecule type" value="Genomic_DNA"/>
</dbReference>
<sequence length="47" mass="5347">MAIDPVCKMDVDEKTAKFKTAYKGETYYFCAPGCKKAFEENPEEYVG</sequence>
<reference evidence="1" key="1">
    <citation type="submission" date="2018-01" db="EMBL/GenBank/DDBJ databases">
        <authorList>
            <person name="Krukenberg V."/>
        </authorList>
    </citation>
    <scope>NUCLEOTIDE SEQUENCE</scope>
    <source>
        <strain evidence="1">E20ANME2</strain>
    </source>
</reference>
<name>A0AC61L2S1_9EURY</name>
<proteinExistence type="predicted"/>
<accession>A0AC61L2S1</accession>
<evidence type="ECO:0000313" key="1">
    <source>
        <dbReference type="EMBL" id="PXF60696.1"/>
    </source>
</evidence>
<evidence type="ECO:0000313" key="2">
    <source>
        <dbReference type="Proteomes" id="UP000248329"/>
    </source>
</evidence>